<feature type="domain" description="EamA" evidence="7">
    <location>
        <begin position="138"/>
        <end position="274"/>
    </location>
</feature>
<dbReference type="InterPro" id="IPR050638">
    <property type="entry name" value="AA-Vitamin_Transporters"/>
</dbReference>
<protein>
    <submittedName>
        <fullName evidence="8">EamA family transporter</fullName>
    </submittedName>
</protein>
<evidence type="ECO:0000256" key="5">
    <source>
        <dbReference type="ARBA" id="ARBA00023136"/>
    </source>
</evidence>
<feature type="transmembrane region" description="Helical" evidence="6">
    <location>
        <begin position="169"/>
        <end position="188"/>
    </location>
</feature>
<dbReference type="InterPro" id="IPR000620">
    <property type="entry name" value="EamA_dom"/>
</dbReference>
<dbReference type="Proteomes" id="UP001500635">
    <property type="component" value="Unassembled WGS sequence"/>
</dbReference>
<feature type="transmembrane region" description="Helical" evidence="6">
    <location>
        <begin position="66"/>
        <end position="85"/>
    </location>
</feature>
<feature type="transmembrane region" description="Helical" evidence="6">
    <location>
        <begin position="200"/>
        <end position="220"/>
    </location>
</feature>
<comment type="similarity">
    <text evidence="2">Belongs to the EamA transporter family.</text>
</comment>
<feature type="transmembrane region" description="Helical" evidence="6">
    <location>
        <begin position="34"/>
        <end position="54"/>
    </location>
</feature>
<reference evidence="9" key="1">
    <citation type="journal article" date="2019" name="Int. J. Syst. Evol. Microbiol.">
        <title>The Global Catalogue of Microorganisms (GCM) 10K type strain sequencing project: providing services to taxonomists for standard genome sequencing and annotation.</title>
        <authorList>
            <consortium name="The Broad Institute Genomics Platform"/>
            <consortium name="The Broad Institute Genome Sequencing Center for Infectious Disease"/>
            <person name="Wu L."/>
            <person name="Ma J."/>
        </authorList>
    </citation>
    <scope>NUCLEOTIDE SEQUENCE [LARGE SCALE GENOMIC DNA]</scope>
    <source>
        <strain evidence="9">JCM 17688</strain>
    </source>
</reference>
<dbReference type="Pfam" id="PF00892">
    <property type="entry name" value="EamA"/>
    <property type="match status" value="1"/>
</dbReference>
<dbReference type="PANTHER" id="PTHR32322">
    <property type="entry name" value="INNER MEMBRANE TRANSPORTER"/>
    <property type="match status" value="1"/>
</dbReference>
<evidence type="ECO:0000259" key="7">
    <source>
        <dbReference type="Pfam" id="PF00892"/>
    </source>
</evidence>
<evidence type="ECO:0000256" key="4">
    <source>
        <dbReference type="ARBA" id="ARBA00022989"/>
    </source>
</evidence>
<feature type="transmembrane region" description="Helical" evidence="6">
    <location>
        <begin position="139"/>
        <end position="157"/>
    </location>
</feature>
<evidence type="ECO:0000256" key="6">
    <source>
        <dbReference type="SAM" id="Phobius"/>
    </source>
</evidence>
<dbReference type="RefSeq" id="WP_344991124.1">
    <property type="nucleotide sequence ID" value="NZ_BAABFR010000007.1"/>
</dbReference>
<evidence type="ECO:0000256" key="1">
    <source>
        <dbReference type="ARBA" id="ARBA00004141"/>
    </source>
</evidence>
<dbReference type="EMBL" id="BAABFR010000007">
    <property type="protein sequence ID" value="GAA4385687.1"/>
    <property type="molecule type" value="Genomic_DNA"/>
</dbReference>
<name>A0ABP8J5Z3_9ACTN</name>
<feature type="transmembrane region" description="Helical" evidence="6">
    <location>
        <begin position="232"/>
        <end position="252"/>
    </location>
</feature>
<evidence type="ECO:0000256" key="2">
    <source>
        <dbReference type="ARBA" id="ARBA00007362"/>
    </source>
</evidence>
<dbReference type="SUPFAM" id="SSF103481">
    <property type="entry name" value="Multidrug resistance efflux transporter EmrE"/>
    <property type="match status" value="2"/>
</dbReference>
<sequence>MNRLTIPLVFVLGAISQYIGASLGVGLFHHLTPVAVAWLRGAGAGVILVCVLRPRRRDWSWHRTRHAALFGCITIAMNMAFYEAIARIDMGTAVAIEFLGPVTVACLGSRRWMDRAAIGCAVAGVLCVAGVSWRQGLVGVGFALLAAACWAGYIVVGKRVADAGAGVEALGVGLTAGAVLLAIPALAYDVTVHPAAFARVDVWVLGLGVGLLSSVVPYALDQVVLPRVGRSRFALLLALLPVTAVMVGAAALRQMPSLPELAGIALVAIAIAVSGRSGETG</sequence>
<accession>A0ABP8J5Z3</accession>
<evidence type="ECO:0000313" key="9">
    <source>
        <dbReference type="Proteomes" id="UP001500635"/>
    </source>
</evidence>
<organism evidence="8 9">
    <name type="scientific">Tsukamurella soli</name>
    <dbReference type="NCBI Taxonomy" id="644556"/>
    <lineage>
        <taxon>Bacteria</taxon>
        <taxon>Bacillati</taxon>
        <taxon>Actinomycetota</taxon>
        <taxon>Actinomycetes</taxon>
        <taxon>Mycobacteriales</taxon>
        <taxon>Tsukamurellaceae</taxon>
        <taxon>Tsukamurella</taxon>
    </lineage>
</organism>
<keyword evidence="4 6" id="KW-1133">Transmembrane helix</keyword>
<keyword evidence="3 6" id="KW-0812">Transmembrane</keyword>
<comment type="subcellular location">
    <subcellularLocation>
        <location evidence="1">Membrane</location>
        <topology evidence="1">Multi-pass membrane protein</topology>
    </subcellularLocation>
</comment>
<evidence type="ECO:0000313" key="8">
    <source>
        <dbReference type="EMBL" id="GAA4385687.1"/>
    </source>
</evidence>
<keyword evidence="9" id="KW-1185">Reference proteome</keyword>
<feature type="transmembrane region" description="Helical" evidence="6">
    <location>
        <begin position="116"/>
        <end position="133"/>
    </location>
</feature>
<proteinExistence type="inferred from homology"/>
<evidence type="ECO:0000256" key="3">
    <source>
        <dbReference type="ARBA" id="ARBA00022692"/>
    </source>
</evidence>
<keyword evidence="5 6" id="KW-0472">Membrane</keyword>
<dbReference type="InterPro" id="IPR037185">
    <property type="entry name" value="EmrE-like"/>
</dbReference>
<feature type="transmembrane region" description="Helical" evidence="6">
    <location>
        <begin position="91"/>
        <end position="109"/>
    </location>
</feature>
<comment type="caution">
    <text evidence="8">The sequence shown here is derived from an EMBL/GenBank/DDBJ whole genome shotgun (WGS) entry which is preliminary data.</text>
</comment>
<gene>
    <name evidence="8" type="ORF">GCM10023147_07760</name>
</gene>
<dbReference type="PANTHER" id="PTHR32322:SF2">
    <property type="entry name" value="EAMA DOMAIN-CONTAINING PROTEIN"/>
    <property type="match status" value="1"/>
</dbReference>